<name>R4G730_9BACL</name>
<protein>
    <recommendedName>
        <fullName evidence="1">DISARM protein DrmE C-terminal domain-containing protein</fullName>
    </recommendedName>
</protein>
<gene>
    <name evidence="2" type="ORF">KN10_2403</name>
</gene>
<evidence type="ECO:0000313" key="3">
    <source>
        <dbReference type="Proteomes" id="UP000013057"/>
    </source>
</evidence>
<accession>R4G730</accession>
<sequence>MMEELLVFNSSDIKISMFEKKILAALEDIILNKLNVAVCYPNQHFFPFLVLHTVLKDYIENYKYRKDFTKRISVLVITNKKKILNYLENTGFIYSQLKYKFFEKHKFFRDRGVFCDLNDSYYAQCNWNHILNDYYNGKIPEIIPLDFILPIAIGYFNFRQLNRGIRNKIGRKDNKQRPVFYITDNINILKNMEFEVDYIFIDYTYTRKFLNFVPNGVLYYFDTPIDDRLIYLLNKVQLWNFDAKLLSYLPKGTIEGKIAMNNNEYSIQDLVKERDVSNVHIIYVKSEFENEIAKGLDLLNQLSKKKFDPYDLKIIASLLYSAIRMPISATEYDLIAELEIAYDPINELLNELRESDNRYEDEDFEKILILIEDIFYKKGLDKKSPKFEEMENLLISEINQGKRVGIVVSNKIVSLALKEQLSLTLQCSIDDLKSKGVYFYDKKGILEGIEKVDCDCLIMYSAINLEDLRILELCNYKKAMLYLYKIEMLSLEIKLKKLENTDNHSIELIDSRTKPLTSMYRYFYNRIKHFIPRDDTSRDFVDIISEINQENEKSTSIRKKRMYKGKNAVKARLVEFTDESYMFINGEFRAKVLNRRAKKYEMKKYSDLKNGDELLFIDNDVRRELFEVFIDYMDQSEKSIKCYHLIQKWRQLYEEKFYNSRLTDEQLYKRMKNNGWDKITKAILKNWRSGYSYGPRDFEDIICLGQVLSIDEFINNAQLYYSAMQHVRNERRNAARILNKYIFASKAGREKMLSELEAYNLSIDQLDEAVKVKRIKNIQEKVYYIKPSELGILFED</sequence>
<proteinExistence type="predicted"/>
<organism evidence="2 3">
    <name type="scientific">Anoxybacillus flavithermus NBRC 109594</name>
    <dbReference type="NCBI Taxonomy" id="1315967"/>
    <lineage>
        <taxon>Bacteria</taxon>
        <taxon>Bacillati</taxon>
        <taxon>Bacillota</taxon>
        <taxon>Bacilli</taxon>
        <taxon>Bacillales</taxon>
        <taxon>Anoxybacillaceae</taxon>
        <taxon>Anoxybacillus</taxon>
    </lineage>
</organism>
<dbReference type="EMBL" id="BARH01000022">
    <property type="protein sequence ID" value="GAC91967.1"/>
    <property type="molecule type" value="Genomic_DNA"/>
</dbReference>
<comment type="caution">
    <text evidence="2">The sequence shown here is derived from an EMBL/GenBank/DDBJ whole genome shotgun (WGS) entry which is preliminary data.</text>
</comment>
<dbReference type="Proteomes" id="UP000013057">
    <property type="component" value="Unassembled WGS sequence"/>
</dbReference>
<dbReference type="InterPro" id="IPR049794">
    <property type="entry name" value="DrmE"/>
</dbReference>
<dbReference type="NCBIfam" id="NF038323">
    <property type="entry name" value="DISARM_DrmE"/>
    <property type="match status" value="1"/>
</dbReference>
<evidence type="ECO:0000259" key="1">
    <source>
        <dbReference type="Pfam" id="PF24957"/>
    </source>
</evidence>
<dbReference type="Pfam" id="PF24957">
    <property type="entry name" value="DrmE_C"/>
    <property type="match status" value="1"/>
</dbReference>
<reference evidence="3" key="1">
    <citation type="journal article" date="2013" name="Genome">
        <title>Draft Genome Sequence of a Thermophilic Member of the Bacillaceae, Anoxybacillus flavithermus Strain Kn10, Isolated from the Kan-nawa Hot Spring in Japan.</title>
        <authorList>
            <person name="Matsutani M."/>
            <person name="Shirakihara Y."/>
            <person name="Imada K."/>
            <person name="Yakushi T."/>
            <person name="Matsushita K."/>
        </authorList>
    </citation>
    <scope>NUCLEOTIDE SEQUENCE [LARGE SCALE GENOMIC DNA]</scope>
    <source>
        <strain evidence="3">NBRC 109594</strain>
    </source>
</reference>
<dbReference type="NCBIfam" id="NF038316">
    <property type="entry name" value="DrmE_fam"/>
    <property type="match status" value="1"/>
</dbReference>
<feature type="domain" description="DISARM protein DrmE C-terminal" evidence="1">
    <location>
        <begin position="571"/>
        <end position="745"/>
    </location>
</feature>
<dbReference type="InterPro" id="IPR056666">
    <property type="entry name" value="DrmE_C"/>
</dbReference>
<evidence type="ECO:0000313" key="2">
    <source>
        <dbReference type="EMBL" id="GAC91967.1"/>
    </source>
</evidence>
<dbReference type="AlphaFoldDB" id="R4G730"/>